<name>A0A554WQR0_9BURK</name>
<accession>A0A554WQR0</accession>
<dbReference type="PANTHER" id="PTHR43111">
    <property type="entry name" value="ALDEHYDE DEHYDROGENASE B-RELATED"/>
    <property type="match status" value="1"/>
</dbReference>
<keyword evidence="6" id="KW-1185">Reference proteome</keyword>
<dbReference type="InterPro" id="IPR016161">
    <property type="entry name" value="Ald_DH/histidinol_DH"/>
</dbReference>
<dbReference type="Gene3D" id="3.10.129.10">
    <property type="entry name" value="Hotdog Thioesterase"/>
    <property type="match status" value="1"/>
</dbReference>
<feature type="region of interest" description="Disordered" evidence="2">
    <location>
        <begin position="477"/>
        <end position="499"/>
    </location>
</feature>
<dbReference type="EMBL" id="VJND01000005">
    <property type="protein sequence ID" value="TSE25904.1"/>
    <property type="molecule type" value="Genomic_DNA"/>
</dbReference>
<dbReference type="CDD" id="cd07128">
    <property type="entry name" value="ALDH_MaoC-N"/>
    <property type="match status" value="1"/>
</dbReference>
<dbReference type="InterPro" id="IPR002539">
    <property type="entry name" value="MaoC-like_dom"/>
</dbReference>
<dbReference type="SUPFAM" id="SSF53720">
    <property type="entry name" value="ALDH-like"/>
    <property type="match status" value="1"/>
</dbReference>
<evidence type="ECO:0000259" key="3">
    <source>
        <dbReference type="Pfam" id="PF00171"/>
    </source>
</evidence>
<evidence type="ECO:0000259" key="4">
    <source>
        <dbReference type="Pfam" id="PF01575"/>
    </source>
</evidence>
<dbReference type="Pfam" id="PF01575">
    <property type="entry name" value="MaoC_dehydratas"/>
    <property type="match status" value="1"/>
</dbReference>
<evidence type="ECO:0000313" key="6">
    <source>
        <dbReference type="Proteomes" id="UP000320225"/>
    </source>
</evidence>
<dbReference type="GO" id="GO:0016620">
    <property type="term" value="F:oxidoreductase activity, acting on the aldehyde or oxo group of donors, NAD or NADP as acceptor"/>
    <property type="evidence" value="ECO:0007669"/>
    <property type="project" value="InterPro"/>
</dbReference>
<reference evidence="5 6" key="1">
    <citation type="submission" date="2019-07" db="EMBL/GenBank/DDBJ databases">
        <title>Tepidimonas sediminis YIM 72259 draft genome.</title>
        <authorList>
            <person name="Da Costa M.S."/>
            <person name="Froufe H.J.C."/>
            <person name="Egas C."/>
            <person name="Albuquerque L."/>
        </authorList>
    </citation>
    <scope>NUCLEOTIDE SEQUENCE [LARGE SCALE GENOMIC DNA]</scope>
    <source>
        <strain evidence="5 6">YIM 72259</strain>
    </source>
</reference>
<protein>
    <submittedName>
        <fullName evidence="5">Bifunctional protein PaaZ</fullName>
    </submittedName>
</protein>
<evidence type="ECO:0000256" key="1">
    <source>
        <dbReference type="ARBA" id="ARBA00023002"/>
    </source>
</evidence>
<dbReference type="InterPro" id="IPR015590">
    <property type="entry name" value="Aldehyde_DH_dom"/>
</dbReference>
<dbReference type="InterPro" id="IPR029069">
    <property type="entry name" value="HotDog_dom_sf"/>
</dbReference>
<dbReference type="NCBIfam" id="NF008868">
    <property type="entry name" value="PRK11903.1"/>
    <property type="match status" value="1"/>
</dbReference>
<dbReference type="AlphaFoldDB" id="A0A554WQR0"/>
<comment type="caution">
    <text evidence="5">The sequence shown here is derived from an EMBL/GenBank/DDBJ whole genome shotgun (WGS) entry which is preliminary data.</text>
</comment>
<dbReference type="SUPFAM" id="SSF54637">
    <property type="entry name" value="Thioesterase/thiol ester dehydrase-isomerase"/>
    <property type="match status" value="1"/>
</dbReference>
<keyword evidence="1" id="KW-0560">Oxidoreductase</keyword>
<dbReference type="Gene3D" id="3.40.309.10">
    <property type="entry name" value="Aldehyde Dehydrogenase, Chain A, domain 2"/>
    <property type="match status" value="1"/>
</dbReference>
<dbReference type="NCBIfam" id="TIGR02278">
    <property type="entry name" value="PaaN-DH"/>
    <property type="match status" value="1"/>
</dbReference>
<sequence>MPYRPTENLIPMNDTPVLQSYIAGRWLGHTPAQTLRSAVNGRAVAATHAEPIDFAEALAHARRAQAALLRLDFQQRAARLKALAKFLIERKEALYAVSAHTGATRQDGWIDIEGGIGTLFAYASLGSNELPSGNLLHEGPPVPLGKQGHFAGTHILVPRAGVAVHINAFNFPVWGLLEKFAPTFLAGMPCIGKPATATSYLTEALVRLIVESGLLPEGSLQLVIGGTGDLLDRLEGQDVVTFTGSADTAARLRAHPNLVRESIPFNAEADSLNSAILAPDVTPDDEEFDLYVKEVVREMTVKAGQKCTAIRRALVPRRHLDAVAERLRARLAKVVVGDPALEGVRMGALASRAQQRDVAERVAQLRAGAEVVWDGGPDFAPLGEGTADGAFFPPTLLLARDPHGHAAVHEVEAFGPVSTLLPYDDLDEALALAARGRGSLVATLVTRDPQVAARAIPVAAAWHGRLLVLDREAAAESTGHGSPLPPLKHGGPGRAGGGEELGGLRAVKHYLQRAAVQGSPTMLTAVTGEYVRGGARLETEVHPFRRHFEDLRIGESLLTHRRTVSEADIVAFGGISGDYFYMHFDEIAAKDSPFGRRIAHGYFVLSAAAGLFVSPAPGPVLANYGLETLRFVKPVAIGDTIQARLTCKRKIDRAKTDAQGRGQGVVAWDVEVTNQHGELVASYEILTLVAKRA</sequence>
<feature type="compositionally biased region" description="Gly residues" evidence="2">
    <location>
        <begin position="490"/>
        <end position="499"/>
    </location>
</feature>
<dbReference type="InterPro" id="IPR016162">
    <property type="entry name" value="Ald_DH_N"/>
</dbReference>
<feature type="domain" description="MaoC-like" evidence="4">
    <location>
        <begin position="553"/>
        <end position="658"/>
    </location>
</feature>
<feature type="domain" description="Aldehyde dehydrogenase" evidence="3">
    <location>
        <begin position="47"/>
        <end position="456"/>
    </location>
</feature>
<dbReference type="Gene3D" id="3.40.605.10">
    <property type="entry name" value="Aldehyde Dehydrogenase, Chain A, domain 1"/>
    <property type="match status" value="1"/>
</dbReference>
<gene>
    <name evidence="5" type="primary">paaZ_1</name>
    <name evidence="5" type="ORF">Tsedi_01128</name>
</gene>
<evidence type="ECO:0000313" key="5">
    <source>
        <dbReference type="EMBL" id="TSE25904.1"/>
    </source>
</evidence>
<organism evidence="5 6">
    <name type="scientific">Tepidimonas sediminis</name>
    <dbReference type="NCBI Taxonomy" id="2588941"/>
    <lineage>
        <taxon>Bacteria</taxon>
        <taxon>Pseudomonadati</taxon>
        <taxon>Pseudomonadota</taxon>
        <taxon>Betaproteobacteria</taxon>
        <taxon>Burkholderiales</taxon>
        <taxon>Tepidimonas</taxon>
    </lineage>
</organism>
<proteinExistence type="predicted"/>
<dbReference type="Proteomes" id="UP000320225">
    <property type="component" value="Unassembled WGS sequence"/>
</dbReference>
<dbReference type="InterPro" id="IPR016163">
    <property type="entry name" value="Ald_DH_C"/>
</dbReference>
<dbReference type="PANTHER" id="PTHR43111:SF1">
    <property type="entry name" value="ALDEHYDE DEHYDROGENASE B-RELATED"/>
    <property type="match status" value="1"/>
</dbReference>
<dbReference type="Pfam" id="PF00171">
    <property type="entry name" value="Aldedh"/>
    <property type="match status" value="1"/>
</dbReference>
<dbReference type="InterPro" id="IPR011966">
    <property type="entry name" value="PaaN-DH"/>
</dbReference>
<evidence type="ECO:0000256" key="2">
    <source>
        <dbReference type="SAM" id="MobiDB-lite"/>
    </source>
</evidence>